<dbReference type="GO" id="GO:0000976">
    <property type="term" value="F:transcription cis-regulatory region binding"/>
    <property type="evidence" value="ECO:0007669"/>
    <property type="project" value="TreeGrafter"/>
</dbReference>
<dbReference type="InterPro" id="IPR009057">
    <property type="entry name" value="Homeodomain-like_sf"/>
</dbReference>
<dbReference type="STRING" id="679197.HMPREF9336_00699"/>
<dbReference type="InterPro" id="IPR001647">
    <property type="entry name" value="HTH_TetR"/>
</dbReference>
<gene>
    <name evidence="4" type="ORF">HMPREF9336_00699</name>
</gene>
<keyword evidence="1 2" id="KW-0238">DNA-binding</keyword>
<organism evidence="4 5">
    <name type="scientific">Segniliparus rugosus (strain ATCC BAA-974 / DSM 45345 / CCUG 50838 / CIP 108380 / JCM 13579 / CDC 945)</name>
    <dbReference type="NCBI Taxonomy" id="679197"/>
    <lineage>
        <taxon>Bacteria</taxon>
        <taxon>Bacillati</taxon>
        <taxon>Actinomycetota</taxon>
        <taxon>Actinomycetes</taxon>
        <taxon>Mycobacteriales</taxon>
        <taxon>Segniliparaceae</taxon>
        <taxon>Segniliparus</taxon>
    </lineage>
</organism>
<dbReference type="HOGENOM" id="CLU_069356_13_1_11"/>
<name>E5XMH9_SEGRC</name>
<dbReference type="Pfam" id="PF00440">
    <property type="entry name" value="TetR_N"/>
    <property type="match status" value="1"/>
</dbReference>
<dbReference type="PANTHER" id="PTHR30055">
    <property type="entry name" value="HTH-TYPE TRANSCRIPTIONAL REGULATOR RUTR"/>
    <property type="match status" value="1"/>
</dbReference>
<evidence type="ECO:0000313" key="5">
    <source>
        <dbReference type="Proteomes" id="UP000004816"/>
    </source>
</evidence>
<sequence length="209" mass="23187">MSAEPQLNARREVPVRQRLLDALEQSVVERGLLNTTVADIVRRAATSRRTFYEHFESKEACYLEFLRVAHERLGERVARAVDPSAHPVEQMRQGVRAWMAAIEEHGAIYVSAVRELPGLGQRCRQLQRRNNEVMIGILQALTDNPQLRALGGAPVRRETALVLLGGLRELAITIIEDGGSVADAEPAIFDAVYALFGPRAVLPDEASRT</sequence>
<dbReference type="RefSeq" id="WP_007467868.1">
    <property type="nucleotide sequence ID" value="NZ_KI391954.1"/>
</dbReference>
<dbReference type="AlphaFoldDB" id="E5XMH9"/>
<dbReference type="PANTHER" id="PTHR30055:SF187">
    <property type="entry name" value="TRANSCRIPTIONAL REGULATORY PROTEIN"/>
    <property type="match status" value="1"/>
</dbReference>
<evidence type="ECO:0000256" key="1">
    <source>
        <dbReference type="ARBA" id="ARBA00023125"/>
    </source>
</evidence>
<dbReference type="InterPro" id="IPR050109">
    <property type="entry name" value="HTH-type_TetR-like_transc_reg"/>
</dbReference>
<dbReference type="eggNOG" id="COG1309">
    <property type="taxonomic scope" value="Bacteria"/>
</dbReference>
<evidence type="ECO:0000256" key="2">
    <source>
        <dbReference type="PROSITE-ProRule" id="PRU00335"/>
    </source>
</evidence>
<comment type="caution">
    <text evidence="4">The sequence shown here is derived from an EMBL/GenBank/DDBJ whole genome shotgun (WGS) entry which is preliminary data.</text>
</comment>
<feature type="DNA-binding region" description="H-T-H motif" evidence="2">
    <location>
        <begin position="36"/>
        <end position="55"/>
    </location>
</feature>
<dbReference type="PROSITE" id="PS50977">
    <property type="entry name" value="HTH_TETR_2"/>
    <property type="match status" value="1"/>
</dbReference>
<keyword evidence="5" id="KW-1185">Reference proteome</keyword>
<dbReference type="SUPFAM" id="SSF46689">
    <property type="entry name" value="Homeodomain-like"/>
    <property type="match status" value="1"/>
</dbReference>
<accession>E5XMH9</accession>
<dbReference type="Gene3D" id="1.10.357.10">
    <property type="entry name" value="Tetracycline Repressor, domain 2"/>
    <property type="match status" value="1"/>
</dbReference>
<evidence type="ECO:0000313" key="4">
    <source>
        <dbReference type="EMBL" id="EFV14444.1"/>
    </source>
</evidence>
<reference evidence="4 5" key="1">
    <citation type="journal article" date="2011" name="Stand. Genomic Sci.">
        <title>High quality draft genome sequence of Segniliparus rugosus CDC 945(T)= (ATCC BAA-974(T)).</title>
        <authorList>
            <person name="Earl A.M."/>
            <person name="Desjardins C.A."/>
            <person name="Fitzgerald M.G."/>
            <person name="Arachchi H.M."/>
            <person name="Zeng Q."/>
            <person name="Mehta T."/>
            <person name="Griggs A."/>
            <person name="Birren B.W."/>
            <person name="Toney N.C."/>
            <person name="Carr J."/>
            <person name="Posey J."/>
            <person name="Butler W.R."/>
        </authorList>
    </citation>
    <scope>NUCLEOTIDE SEQUENCE [LARGE SCALE GENOMIC DNA]</scope>
    <source>
        <strain evidence="5">ATCC BAA-974 / DSM 45345 / CCUG 50838 / CIP 108380 / JCM 13579 / CDC 945</strain>
    </source>
</reference>
<feature type="domain" description="HTH tetR-type" evidence="3">
    <location>
        <begin position="13"/>
        <end position="73"/>
    </location>
</feature>
<dbReference type="PRINTS" id="PR00455">
    <property type="entry name" value="HTHTETR"/>
</dbReference>
<protein>
    <recommendedName>
        <fullName evidence="3">HTH tetR-type domain-containing protein</fullName>
    </recommendedName>
</protein>
<evidence type="ECO:0000259" key="3">
    <source>
        <dbReference type="PROSITE" id="PS50977"/>
    </source>
</evidence>
<dbReference type="OrthoDB" id="5242485at2"/>
<dbReference type="Proteomes" id="UP000004816">
    <property type="component" value="Unassembled WGS sequence"/>
</dbReference>
<dbReference type="GO" id="GO:0003700">
    <property type="term" value="F:DNA-binding transcription factor activity"/>
    <property type="evidence" value="ECO:0007669"/>
    <property type="project" value="TreeGrafter"/>
</dbReference>
<dbReference type="EMBL" id="ACZI02000003">
    <property type="protein sequence ID" value="EFV14444.1"/>
    <property type="molecule type" value="Genomic_DNA"/>
</dbReference>
<proteinExistence type="predicted"/>